<organism evidence="3 4">
    <name type="scientific">Aspergillus steynii IBT 23096</name>
    <dbReference type="NCBI Taxonomy" id="1392250"/>
    <lineage>
        <taxon>Eukaryota</taxon>
        <taxon>Fungi</taxon>
        <taxon>Dikarya</taxon>
        <taxon>Ascomycota</taxon>
        <taxon>Pezizomycotina</taxon>
        <taxon>Eurotiomycetes</taxon>
        <taxon>Eurotiomycetidae</taxon>
        <taxon>Eurotiales</taxon>
        <taxon>Aspergillaceae</taxon>
        <taxon>Aspergillus</taxon>
        <taxon>Aspergillus subgen. Circumdati</taxon>
    </lineage>
</organism>
<feature type="region of interest" description="Disordered" evidence="2">
    <location>
        <begin position="191"/>
        <end position="220"/>
    </location>
</feature>
<name>A0A2I2GIF9_9EURO</name>
<dbReference type="VEuPathDB" id="FungiDB:P170DRAFT_109624"/>
<dbReference type="OrthoDB" id="4225570at2759"/>
<evidence type="ECO:0000313" key="3">
    <source>
        <dbReference type="EMBL" id="PLB52665.1"/>
    </source>
</evidence>
<dbReference type="Gene3D" id="1.10.287.1490">
    <property type="match status" value="1"/>
</dbReference>
<gene>
    <name evidence="3" type="ORF">P170DRAFT_109624</name>
</gene>
<sequence length="262" mass="29693">MEKSPRPPNANPSSLLWAHQIRREHIHLVNQIDTLTTDLAVATDTMDDLQQKIETLTRQMEANTQCIARFQEEFFRLESWMDGQFQTILAHIDNLKAHNGDLETRIAALALEHMRGHEPNPINTASLRPVELQTNSPAGQSMGLDITCEVGMFKRVRTRRNLVDMDQNAGTRTRPNDSTCSSFGLTDAGFLQNPFPDSQARRSSHPTPCPPTSPRLYPPRARRIPCPCSLRRRRVPLIFPETQRGRIRAAETRRVMAVPTKG</sequence>
<dbReference type="EMBL" id="MSFO01000002">
    <property type="protein sequence ID" value="PLB52665.1"/>
    <property type="molecule type" value="Genomic_DNA"/>
</dbReference>
<evidence type="ECO:0000256" key="2">
    <source>
        <dbReference type="SAM" id="MobiDB-lite"/>
    </source>
</evidence>
<reference evidence="3 4" key="1">
    <citation type="submission" date="2016-12" db="EMBL/GenBank/DDBJ databases">
        <title>The genomes of Aspergillus section Nigri reveals drivers in fungal speciation.</title>
        <authorList>
            <consortium name="DOE Joint Genome Institute"/>
            <person name="Vesth T.C."/>
            <person name="Nybo J."/>
            <person name="Theobald S."/>
            <person name="Brandl J."/>
            <person name="Frisvad J.C."/>
            <person name="Nielsen K.F."/>
            <person name="Lyhne E.K."/>
            <person name="Kogle M.E."/>
            <person name="Kuo A."/>
            <person name="Riley R."/>
            <person name="Clum A."/>
            <person name="Nolan M."/>
            <person name="Lipzen A."/>
            <person name="Salamov A."/>
            <person name="Henrissat B."/>
            <person name="Wiebenga A."/>
            <person name="De Vries R.P."/>
            <person name="Grigoriev I.V."/>
            <person name="Mortensen U.H."/>
            <person name="Andersen M.R."/>
            <person name="Baker S.E."/>
        </authorList>
    </citation>
    <scope>NUCLEOTIDE SEQUENCE [LARGE SCALE GENOMIC DNA]</scope>
    <source>
        <strain evidence="3 4">IBT 23096</strain>
    </source>
</reference>
<keyword evidence="1" id="KW-0175">Coiled coil</keyword>
<evidence type="ECO:0000256" key="1">
    <source>
        <dbReference type="SAM" id="Coils"/>
    </source>
</evidence>
<feature type="coiled-coil region" evidence="1">
    <location>
        <begin position="32"/>
        <end position="66"/>
    </location>
</feature>
<accession>A0A2I2GIF9</accession>
<protein>
    <submittedName>
        <fullName evidence="3">Uncharacterized protein</fullName>
    </submittedName>
</protein>
<dbReference type="Proteomes" id="UP000234275">
    <property type="component" value="Unassembled WGS sequence"/>
</dbReference>
<keyword evidence="4" id="KW-1185">Reference proteome</keyword>
<proteinExistence type="predicted"/>
<feature type="region of interest" description="Disordered" evidence="2">
    <location>
        <begin position="166"/>
        <end position="185"/>
    </location>
</feature>
<dbReference type="RefSeq" id="XP_024707967.1">
    <property type="nucleotide sequence ID" value="XM_024842309.1"/>
</dbReference>
<evidence type="ECO:0000313" key="4">
    <source>
        <dbReference type="Proteomes" id="UP000234275"/>
    </source>
</evidence>
<dbReference type="GeneID" id="36550004"/>
<comment type="caution">
    <text evidence="3">The sequence shown here is derived from an EMBL/GenBank/DDBJ whole genome shotgun (WGS) entry which is preliminary data.</text>
</comment>
<feature type="compositionally biased region" description="Pro residues" evidence="2">
    <location>
        <begin position="207"/>
        <end position="217"/>
    </location>
</feature>
<dbReference type="AlphaFoldDB" id="A0A2I2GIF9"/>
<feature type="compositionally biased region" description="Polar residues" evidence="2">
    <location>
        <begin position="168"/>
        <end position="184"/>
    </location>
</feature>